<evidence type="ECO:0000256" key="9">
    <source>
        <dbReference type="ARBA" id="ARBA00023004"/>
    </source>
</evidence>
<dbReference type="Pfam" id="PF01930">
    <property type="entry name" value="Cas_Cas4"/>
    <property type="match status" value="1"/>
</dbReference>
<evidence type="ECO:0000256" key="11">
    <source>
        <dbReference type="ARBA" id="ARBA00023118"/>
    </source>
</evidence>
<dbReference type="NCBIfam" id="TIGR00372">
    <property type="entry name" value="cas4"/>
    <property type="match status" value="1"/>
</dbReference>
<keyword evidence="5 13" id="KW-0540">Nuclease</keyword>
<organism evidence="15 16">
    <name type="scientific">Methanothermobacter tenebrarum</name>
    <dbReference type="NCBI Taxonomy" id="680118"/>
    <lineage>
        <taxon>Archaea</taxon>
        <taxon>Methanobacteriati</taxon>
        <taxon>Methanobacteriota</taxon>
        <taxon>Methanomada group</taxon>
        <taxon>Methanobacteria</taxon>
        <taxon>Methanobacteriales</taxon>
        <taxon>Methanobacteriaceae</taxon>
        <taxon>Methanothermobacter</taxon>
    </lineage>
</organism>
<gene>
    <name evidence="15" type="ORF">MTTB_01940</name>
</gene>
<evidence type="ECO:0000256" key="2">
    <source>
        <dbReference type="ARBA" id="ARBA00009189"/>
    </source>
</evidence>
<feature type="domain" description="DUF83" evidence="14">
    <location>
        <begin position="154"/>
        <end position="235"/>
    </location>
</feature>
<dbReference type="EMBL" id="AP025698">
    <property type="protein sequence ID" value="BDH78815.1"/>
    <property type="molecule type" value="Genomic_DNA"/>
</dbReference>
<evidence type="ECO:0000256" key="10">
    <source>
        <dbReference type="ARBA" id="ARBA00023014"/>
    </source>
</evidence>
<keyword evidence="10 13" id="KW-0411">Iron-sulfur</keyword>
<keyword evidence="11 13" id="KW-0051">Antiviral defense</keyword>
<dbReference type="InterPro" id="IPR013343">
    <property type="entry name" value="CRISPR-assoc_prot_Cas4"/>
</dbReference>
<comment type="cofactor">
    <cofactor evidence="13">
        <name>iron-sulfur cluster</name>
        <dbReference type="ChEBI" id="CHEBI:30408"/>
    </cofactor>
</comment>
<dbReference type="InterPro" id="IPR011604">
    <property type="entry name" value="PDDEXK-like_dom_sf"/>
</dbReference>
<dbReference type="InterPro" id="IPR022765">
    <property type="entry name" value="Dna2/Cas4_DUF83"/>
</dbReference>
<keyword evidence="9 13" id="KW-0408">Iron</keyword>
<evidence type="ECO:0000256" key="3">
    <source>
        <dbReference type="ARBA" id="ARBA00012768"/>
    </source>
</evidence>
<reference evidence="15 16" key="1">
    <citation type="submission" date="2022-04" db="EMBL/GenBank/DDBJ databases">
        <title>Complete genome of Methanothermobacter tenebrarum strain RMAS.</title>
        <authorList>
            <person name="Nakamura K."/>
            <person name="Oshima K."/>
            <person name="Hattori M."/>
            <person name="Kamagata Y."/>
            <person name="Takamizawa K."/>
        </authorList>
    </citation>
    <scope>NUCLEOTIDE SEQUENCE [LARGE SCALE GENOMIC DNA]</scope>
    <source>
        <strain evidence="15 16">RMAS</strain>
    </source>
</reference>
<keyword evidence="12 13" id="KW-0464">Manganese</keyword>
<evidence type="ECO:0000259" key="14">
    <source>
        <dbReference type="Pfam" id="PF01930"/>
    </source>
</evidence>
<evidence type="ECO:0000256" key="13">
    <source>
        <dbReference type="RuleBase" id="RU365022"/>
    </source>
</evidence>
<evidence type="ECO:0000256" key="8">
    <source>
        <dbReference type="ARBA" id="ARBA00022839"/>
    </source>
</evidence>
<evidence type="ECO:0000256" key="7">
    <source>
        <dbReference type="ARBA" id="ARBA00022801"/>
    </source>
</evidence>
<evidence type="ECO:0000256" key="4">
    <source>
        <dbReference type="ARBA" id="ARBA00020049"/>
    </source>
</evidence>
<evidence type="ECO:0000256" key="12">
    <source>
        <dbReference type="ARBA" id="ARBA00023211"/>
    </source>
</evidence>
<evidence type="ECO:0000256" key="5">
    <source>
        <dbReference type="ARBA" id="ARBA00022722"/>
    </source>
</evidence>
<proteinExistence type="inferred from homology"/>
<dbReference type="Proteomes" id="UP000831817">
    <property type="component" value="Chromosome"/>
</dbReference>
<dbReference type="Gene3D" id="3.90.320.10">
    <property type="match status" value="1"/>
</dbReference>
<comment type="function">
    <text evidence="13">CRISPR (clustered regularly interspaced short palindromic repeat) is an adaptive immune system that provides protection against mobile genetic elements (viruses, transposable elements and conjugative plasmids). CRISPR clusters contain sequences complementary to antecedent mobile elements and target invading nucleic acids. CRISPR clusters are transcribed and processed into CRISPR RNA (crRNA).</text>
</comment>
<comment type="cofactor">
    <cofactor evidence="13">
        <name>Mg(2+)</name>
        <dbReference type="ChEBI" id="CHEBI:18420"/>
    </cofactor>
    <cofactor evidence="13">
        <name>Mn(2+)</name>
        <dbReference type="ChEBI" id="CHEBI:29035"/>
    </cofactor>
    <text evidence="13">Mg(2+) or Mn(2+) required for ssDNA cleavage activity.</text>
</comment>
<sequence>MISEYLFCPFKLYLKEVDEENIQRSRMARGAYTSFKDLIGEILPLIRREMGFNEIRDILKGEVERLAPTSEIKKILEMEAELESIKIKRFMDATGKDGWELKEFIINPSLNNYRIHDDSLELSGNVHRIEIIRGKYYPIKIKVALPPYRGVWDSDALEVAAYALLIEKEFKSEVLLGFVDYIPVGERRPVIIDQTLREDLLTIIEEIKGVLMGENTPTKNLNPRRCEKCNYNNICPENL</sequence>
<comment type="similarity">
    <text evidence="2 13">Belongs to the CRISPR-associated exonuclease Cas4 family.</text>
</comment>
<accession>A0ABN6P9D7</accession>
<dbReference type="EC" id="3.1.12.1" evidence="3 13"/>
<comment type="cofactor">
    <cofactor evidence="1">
        <name>[4Fe-4S] cluster</name>
        <dbReference type="ChEBI" id="CHEBI:49883"/>
    </cofactor>
</comment>
<dbReference type="InterPro" id="IPR051827">
    <property type="entry name" value="Cas4_exonuclease"/>
</dbReference>
<evidence type="ECO:0000313" key="16">
    <source>
        <dbReference type="Proteomes" id="UP000831817"/>
    </source>
</evidence>
<evidence type="ECO:0000313" key="15">
    <source>
        <dbReference type="EMBL" id="BDH78815.1"/>
    </source>
</evidence>
<dbReference type="PANTHER" id="PTHR36531:SF6">
    <property type="entry name" value="DNA REPLICATION ATP-DEPENDENT HELICASE_NUCLEASE DNA2"/>
    <property type="match status" value="1"/>
</dbReference>
<dbReference type="PANTHER" id="PTHR36531">
    <property type="entry name" value="CRISPR-ASSOCIATED EXONUCLEASE CAS4"/>
    <property type="match status" value="1"/>
</dbReference>
<keyword evidence="16" id="KW-1185">Reference proteome</keyword>
<keyword evidence="8 13" id="KW-0269">Exonuclease</keyword>
<evidence type="ECO:0000256" key="6">
    <source>
        <dbReference type="ARBA" id="ARBA00022723"/>
    </source>
</evidence>
<keyword evidence="6 13" id="KW-0479">Metal-binding</keyword>
<keyword evidence="7 13" id="KW-0378">Hydrolase</keyword>
<evidence type="ECO:0000256" key="1">
    <source>
        <dbReference type="ARBA" id="ARBA00001966"/>
    </source>
</evidence>
<name>A0ABN6P9D7_9EURY</name>
<protein>
    <recommendedName>
        <fullName evidence="4 13">CRISPR-associated exonuclease Cas4</fullName>
        <ecNumber evidence="3 13">3.1.12.1</ecNumber>
    </recommendedName>
</protein>